<dbReference type="EMBL" id="CP040749">
    <property type="protein sequence ID" value="QCX38376.1"/>
    <property type="molecule type" value="Genomic_DNA"/>
</dbReference>
<dbReference type="AlphaFoldDB" id="A0A5B7TTF8"/>
<evidence type="ECO:0000256" key="1">
    <source>
        <dbReference type="ARBA" id="ARBA00006484"/>
    </source>
</evidence>
<comment type="similarity">
    <text evidence="1 2">Belongs to the short-chain dehydrogenases/reductases (SDR) family.</text>
</comment>
<dbReference type="KEGG" id="fbe:FF125_07995"/>
<dbReference type="Gene3D" id="3.40.50.720">
    <property type="entry name" value="NAD(P)-binding Rossmann-like Domain"/>
    <property type="match status" value="1"/>
</dbReference>
<dbReference type="Proteomes" id="UP000306229">
    <property type="component" value="Chromosome"/>
</dbReference>
<protein>
    <submittedName>
        <fullName evidence="3">SDR family oxidoreductase</fullName>
    </submittedName>
</protein>
<dbReference type="PRINTS" id="PR00081">
    <property type="entry name" value="GDHRDH"/>
</dbReference>
<dbReference type="InterPro" id="IPR050259">
    <property type="entry name" value="SDR"/>
</dbReference>
<keyword evidence="4" id="KW-1185">Reference proteome</keyword>
<gene>
    <name evidence="3" type="ORF">FF125_07995</name>
</gene>
<dbReference type="InterPro" id="IPR002347">
    <property type="entry name" value="SDR_fam"/>
</dbReference>
<reference evidence="3 4" key="1">
    <citation type="submission" date="2019-05" db="EMBL/GenBank/DDBJ databases">
        <title>Algicella ahnfeltiae gen. nov., sp. nov., a novel marine bacterium of the family Flavobacteriaceae isolated from a red alga.</title>
        <authorList>
            <person name="Nedashkovskaya O.I."/>
            <person name="Kukhlevskiy A.D."/>
            <person name="Kim S.-G."/>
            <person name="Zhukova N.V."/>
            <person name="Mikhailov V.V."/>
        </authorList>
    </citation>
    <scope>NUCLEOTIDE SEQUENCE [LARGE SCALE GENOMIC DNA]</scope>
    <source>
        <strain evidence="3 4">10Alg115</strain>
    </source>
</reference>
<evidence type="ECO:0000256" key="2">
    <source>
        <dbReference type="RuleBase" id="RU000363"/>
    </source>
</evidence>
<dbReference type="PRINTS" id="PR00080">
    <property type="entry name" value="SDRFAMILY"/>
</dbReference>
<evidence type="ECO:0000313" key="3">
    <source>
        <dbReference type="EMBL" id="QCX38376.1"/>
    </source>
</evidence>
<dbReference type="OrthoDB" id="9804774at2"/>
<organism evidence="3 4">
    <name type="scientific">Aureibaculum algae</name>
    <dbReference type="NCBI Taxonomy" id="2584122"/>
    <lineage>
        <taxon>Bacteria</taxon>
        <taxon>Pseudomonadati</taxon>
        <taxon>Bacteroidota</taxon>
        <taxon>Flavobacteriia</taxon>
        <taxon>Flavobacteriales</taxon>
        <taxon>Flavobacteriaceae</taxon>
        <taxon>Aureibaculum</taxon>
    </lineage>
</organism>
<accession>A0A5B7TTF8</accession>
<sequence>MDLKIKGKVALISGSTAGIGYATAERFLNEGATVIINGRTEDRVNAAVEQLKASTKNENVSGVAADFSKVDDINRLLKEVPEVDILVNNTGIFEPKAFADIPDEDWFRFFEVNVMSGIRLARNYFPKMLKKNWGRIIFISSESAVFIPDEMIHYGMTKTAQLAVSRGLAELTKGTNVTVNSVLPGPTKSEGVTEFIKNLAKADRISEEEVEADFYKNMRPTSLIERFASVDEIANTIVYYSSDLASATNGAAIRVEGGLIRSIL</sequence>
<dbReference type="FunFam" id="3.40.50.720:FF:000084">
    <property type="entry name" value="Short-chain dehydrogenase reductase"/>
    <property type="match status" value="1"/>
</dbReference>
<dbReference type="SUPFAM" id="SSF51735">
    <property type="entry name" value="NAD(P)-binding Rossmann-fold domains"/>
    <property type="match status" value="1"/>
</dbReference>
<dbReference type="Pfam" id="PF00106">
    <property type="entry name" value="adh_short"/>
    <property type="match status" value="1"/>
</dbReference>
<evidence type="ECO:0000313" key="4">
    <source>
        <dbReference type="Proteomes" id="UP000306229"/>
    </source>
</evidence>
<dbReference type="InterPro" id="IPR036291">
    <property type="entry name" value="NAD(P)-bd_dom_sf"/>
</dbReference>
<name>A0A5B7TTF8_9FLAO</name>
<dbReference type="PANTHER" id="PTHR42879">
    <property type="entry name" value="3-OXOACYL-(ACYL-CARRIER-PROTEIN) REDUCTASE"/>
    <property type="match status" value="1"/>
</dbReference>
<proteinExistence type="inferred from homology"/>
<dbReference type="CDD" id="cd05233">
    <property type="entry name" value="SDR_c"/>
    <property type="match status" value="1"/>
</dbReference>
<dbReference type="RefSeq" id="WP_138949270.1">
    <property type="nucleotide sequence ID" value="NZ_CP040749.1"/>
</dbReference>